<dbReference type="GO" id="GO:0005762">
    <property type="term" value="C:mitochondrial large ribosomal subunit"/>
    <property type="evidence" value="ECO:0007669"/>
    <property type="project" value="TreeGrafter"/>
</dbReference>
<dbReference type="PANTHER" id="PTHR11229:SF8">
    <property type="entry name" value="LARGE RIBOSOMAL SUBUNIT PROTEIN UL3M"/>
    <property type="match status" value="1"/>
</dbReference>
<dbReference type="Pfam" id="PF00297">
    <property type="entry name" value="Ribosomal_L3"/>
    <property type="match status" value="1"/>
</dbReference>
<keyword evidence="3" id="KW-0687">Ribonucleoprotein</keyword>
<dbReference type="Gene3D" id="3.30.160.810">
    <property type="match status" value="1"/>
</dbReference>
<reference evidence="6 7" key="1">
    <citation type="submission" date="2016-03" db="EMBL/GenBank/DDBJ databases">
        <title>Comparative genomics of Pseudogymnoascus destructans, the fungus causing white-nose syndrome of bats.</title>
        <authorList>
            <person name="Palmer J.M."/>
            <person name="Drees K.P."/>
            <person name="Foster J.T."/>
            <person name="Lindner D.L."/>
        </authorList>
    </citation>
    <scope>NUCLEOTIDE SEQUENCE [LARGE SCALE GENOMIC DNA]</scope>
    <source>
        <strain evidence="6 7">UAMH 10579</strain>
    </source>
</reference>
<dbReference type="GO" id="GO:0003735">
    <property type="term" value="F:structural constituent of ribosome"/>
    <property type="evidence" value="ECO:0007669"/>
    <property type="project" value="InterPro"/>
</dbReference>
<dbReference type="OrthoDB" id="274683at2759"/>
<dbReference type="SUPFAM" id="SSF50447">
    <property type="entry name" value="Translation proteins"/>
    <property type="match status" value="1"/>
</dbReference>
<name>A0A1B8GG29_9PEZI</name>
<dbReference type="NCBIfam" id="TIGR03625">
    <property type="entry name" value="L3_bact"/>
    <property type="match status" value="1"/>
</dbReference>
<comment type="similarity">
    <text evidence="1">Belongs to the universal ribosomal protein uL3 family.</text>
</comment>
<dbReference type="EMBL" id="KV460240">
    <property type="protein sequence ID" value="OBT94788.1"/>
    <property type="molecule type" value="Genomic_DNA"/>
</dbReference>
<accession>A0A1B8GG29</accession>
<dbReference type="InterPro" id="IPR019927">
    <property type="entry name" value="Ribosomal_uL3_bac/org-type"/>
</dbReference>
<dbReference type="InterPro" id="IPR009000">
    <property type="entry name" value="Transl_B-barrel_sf"/>
</dbReference>
<dbReference type="FunFam" id="2.40.30.10:FF:000004">
    <property type="entry name" value="50S ribosomal protein L3"/>
    <property type="match status" value="1"/>
</dbReference>
<organism evidence="6 7">
    <name type="scientific">Pseudogymnoascus verrucosus</name>
    <dbReference type="NCBI Taxonomy" id="342668"/>
    <lineage>
        <taxon>Eukaryota</taxon>
        <taxon>Fungi</taxon>
        <taxon>Dikarya</taxon>
        <taxon>Ascomycota</taxon>
        <taxon>Pezizomycotina</taxon>
        <taxon>Leotiomycetes</taxon>
        <taxon>Thelebolales</taxon>
        <taxon>Thelebolaceae</taxon>
        <taxon>Pseudogymnoascus</taxon>
    </lineage>
</organism>
<dbReference type="HAMAP" id="MF_01325_B">
    <property type="entry name" value="Ribosomal_uL3_B"/>
    <property type="match status" value="1"/>
</dbReference>
<evidence type="ECO:0000256" key="1">
    <source>
        <dbReference type="ARBA" id="ARBA00006540"/>
    </source>
</evidence>
<keyword evidence="2 6" id="KW-0689">Ribosomal protein</keyword>
<dbReference type="Proteomes" id="UP000091956">
    <property type="component" value="Unassembled WGS sequence"/>
</dbReference>
<feature type="region of interest" description="Disordered" evidence="5">
    <location>
        <begin position="208"/>
        <end position="235"/>
    </location>
</feature>
<dbReference type="FunFam" id="3.30.160.810:FF:000001">
    <property type="entry name" value="50S ribosomal protein L3"/>
    <property type="match status" value="1"/>
</dbReference>
<sequence length="311" mass="33094">MAPKLSKLGVALQSPSSFLADTHALLPLIAKRGVKYGWTTAPARSKATPGRFNQVSAGLPILSASPAAALKRKDFTLPLRTGAMGIKKGMTAIYDPETGKRTACTVVQFDRVQVVSHKTREKNGYFAVQVGAGWKHQSNVTRPLLGHFTEAGVSPKRHVVEFRVKDATGLLPTGQMIGPEWFTEGQFVDTRSNCRGMGFEGGMKRHGFSGQGASHGNSKSHRLMGSSGGSQGTGSRVLPGKKMPGNMGGQQVTVQNVEVLKVDAEKGIIVLKGCVSGPKGCVVKLQDAIKKPWPKMPVVEEVVAKVEEVAA</sequence>
<evidence type="ECO:0000256" key="2">
    <source>
        <dbReference type="ARBA" id="ARBA00022980"/>
    </source>
</evidence>
<dbReference type="STRING" id="342668.A0A1B8GG29"/>
<evidence type="ECO:0000256" key="5">
    <source>
        <dbReference type="SAM" id="MobiDB-lite"/>
    </source>
</evidence>
<dbReference type="PANTHER" id="PTHR11229">
    <property type="entry name" value="50S RIBOSOMAL PROTEIN L3"/>
    <property type="match status" value="1"/>
</dbReference>
<gene>
    <name evidence="6" type="primary">MRPL9</name>
    <name evidence="6" type="ORF">VE01_06346</name>
</gene>
<evidence type="ECO:0000313" key="7">
    <source>
        <dbReference type="Proteomes" id="UP000091956"/>
    </source>
</evidence>
<dbReference type="Gene3D" id="2.40.30.10">
    <property type="entry name" value="Translation factors"/>
    <property type="match status" value="1"/>
</dbReference>
<keyword evidence="7" id="KW-1185">Reference proteome</keyword>
<dbReference type="InterPro" id="IPR000597">
    <property type="entry name" value="Ribosomal_uL3"/>
</dbReference>
<dbReference type="RefSeq" id="XP_018128521.1">
    <property type="nucleotide sequence ID" value="XM_018275798.2"/>
</dbReference>
<proteinExistence type="inferred from homology"/>
<protein>
    <recommendedName>
        <fullName evidence="4">Large ribosomal subunit protein uL3m</fullName>
    </recommendedName>
</protein>
<dbReference type="GO" id="GO:0006412">
    <property type="term" value="P:translation"/>
    <property type="evidence" value="ECO:0007669"/>
    <property type="project" value="InterPro"/>
</dbReference>
<evidence type="ECO:0000256" key="3">
    <source>
        <dbReference type="ARBA" id="ARBA00023274"/>
    </source>
</evidence>
<reference evidence="7" key="2">
    <citation type="journal article" date="2018" name="Nat. Commun.">
        <title>Extreme sensitivity to ultraviolet light in the fungal pathogen causing white-nose syndrome of bats.</title>
        <authorList>
            <person name="Palmer J.M."/>
            <person name="Drees K.P."/>
            <person name="Foster J.T."/>
            <person name="Lindner D.L."/>
        </authorList>
    </citation>
    <scope>NUCLEOTIDE SEQUENCE [LARGE SCALE GENOMIC DNA]</scope>
    <source>
        <strain evidence="7">UAMH 10579</strain>
    </source>
</reference>
<dbReference type="GeneID" id="28839732"/>
<dbReference type="AlphaFoldDB" id="A0A1B8GG29"/>
<evidence type="ECO:0000256" key="4">
    <source>
        <dbReference type="ARBA" id="ARBA00035209"/>
    </source>
</evidence>
<evidence type="ECO:0000313" key="6">
    <source>
        <dbReference type="EMBL" id="OBT94788.1"/>
    </source>
</evidence>